<organism evidence="10 11">
    <name type="scientific">Spinacia oleracea</name>
    <name type="common">Spinach</name>
    <dbReference type="NCBI Taxonomy" id="3562"/>
    <lineage>
        <taxon>Eukaryota</taxon>
        <taxon>Viridiplantae</taxon>
        <taxon>Streptophyta</taxon>
        <taxon>Embryophyta</taxon>
        <taxon>Tracheophyta</taxon>
        <taxon>Spermatophyta</taxon>
        <taxon>Magnoliopsida</taxon>
        <taxon>eudicotyledons</taxon>
        <taxon>Gunneridae</taxon>
        <taxon>Pentapetalae</taxon>
        <taxon>Caryophyllales</taxon>
        <taxon>Chenopodiaceae</taxon>
        <taxon>Chenopodioideae</taxon>
        <taxon>Anserineae</taxon>
        <taxon>Spinacia</taxon>
    </lineage>
</organism>
<dbReference type="GO" id="GO:0016020">
    <property type="term" value="C:membrane"/>
    <property type="evidence" value="ECO:0007669"/>
    <property type="project" value="UniProtKB-SubCell"/>
</dbReference>
<dbReference type="AlphaFoldDB" id="A0A9R0IDX5"/>
<evidence type="ECO:0000313" key="10">
    <source>
        <dbReference type="Proteomes" id="UP000813463"/>
    </source>
</evidence>
<sequence>MDTLSSSIPNLQVPKPFNPNHHLKPPLLPHHHHQRHPSSTTKTTATSSISTLPQKDNFTPIISSYNPQRTPSPSKTSTLSSLKVTPPRASIHRRAASGYAAALLNISQNNGTVLRVEKDVRRLLMAVFRNNNGKVSEFMRDEWVEEREKGEVVIELLERGKFEGHLVGLVKMLVNKGQSVELVKEVLEEFIRVFHQLIGGSVAHAPTPTTRLFMS</sequence>
<protein>
    <recommendedName>
        <fullName evidence="12">ATP synthase delta chain, chloroplastic</fullName>
    </recommendedName>
</protein>
<name>A0A9R0IDX5_SPIOL</name>
<feature type="compositionally biased region" description="Low complexity" evidence="9">
    <location>
        <begin position="37"/>
        <end position="51"/>
    </location>
</feature>
<dbReference type="PANTHER" id="PTHR11910">
    <property type="entry name" value="ATP SYNTHASE DELTA CHAIN"/>
    <property type="match status" value="1"/>
</dbReference>
<feature type="compositionally biased region" description="Polar residues" evidence="9">
    <location>
        <begin position="1"/>
        <end position="10"/>
    </location>
</feature>
<evidence type="ECO:0008006" key="12">
    <source>
        <dbReference type="Google" id="ProtNLM"/>
    </source>
</evidence>
<dbReference type="GeneID" id="110786635"/>
<evidence type="ECO:0000256" key="3">
    <source>
        <dbReference type="ARBA" id="ARBA00011648"/>
    </source>
</evidence>
<proteinExistence type="inferred from homology"/>
<dbReference type="RefSeq" id="XP_021846890.2">
    <property type="nucleotide sequence ID" value="XM_021991198.2"/>
</dbReference>
<dbReference type="KEGG" id="soe:110786635"/>
<dbReference type="SUPFAM" id="SSF47928">
    <property type="entry name" value="N-terminal domain of the delta subunit of the F1F0-ATP synthase"/>
    <property type="match status" value="1"/>
</dbReference>
<evidence type="ECO:0000256" key="9">
    <source>
        <dbReference type="SAM" id="MobiDB-lite"/>
    </source>
</evidence>
<comment type="subcellular location">
    <subcellularLocation>
        <location evidence="1">Membrane</location>
    </subcellularLocation>
</comment>
<feature type="compositionally biased region" description="Basic residues" evidence="9">
    <location>
        <begin position="21"/>
        <end position="36"/>
    </location>
</feature>
<dbReference type="InterPro" id="IPR000711">
    <property type="entry name" value="ATPase_OSCP/dsu"/>
</dbReference>
<dbReference type="Gene3D" id="1.10.520.20">
    <property type="entry name" value="N-terminal domain of the delta subunit of the F1F0-ATP synthase"/>
    <property type="match status" value="1"/>
</dbReference>
<dbReference type="GO" id="GO:0046933">
    <property type="term" value="F:proton-transporting ATP synthase activity, rotational mechanism"/>
    <property type="evidence" value="ECO:0007669"/>
    <property type="project" value="InterPro"/>
</dbReference>
<evidence type="ECO:0000256" key="6">
    <source>
        <dbReference type="ARBA" id="ARBA00023065"/>
    </source>
</evidence>
<comment type="similarity">
    <text evidence="2">Belongs to the ATPase delta chain family.</text>
</comment>
<evidence type="ECO:0000256" key="5">
    <source>
        <dbReference type="ARBA" id="ARBA00022781"/>
    </source>
</evidence>
<dbReference type="GO" id="GO:0009773">
    <property type="term" value="P:photosynthetic electron transport in photosystem I"/>
    <property type="evidence" value="ECO:0000318"/>
    <property type="project" value="GO_Central"/>
</dbReference>
<dbReference type="Proteomes" id="UP000813463">
    <property type="component" value="Chromosome 2"/>
</dbReference>
<feature type="region of interest" description="Disordered" evidence="9">
    <location>
        <begin position="1"/>
        <end position="86"/>
    </location>
</feature>
<evidence type="ECO:0000313" key="11">
    <source>
        <dbReference type="RefSeq" id="XP_021846890.2"/>
    </source>
</evidence>
<keyword evidence="5" id="KW-0375">Hydrogen ion transport</keyword>
<comment type="subunit">
    <text evidence="3">F-type ATPases have 2 components, CF(1) - the catalytic core - and CF(0) - the membrane proton channel. CF(1) has five subunits: alpha(3), beta(3), gamma(1), delta(1), epsilon(1). CF(0) has three main subunits: a, b and c.</text>
</comment>
<keyword evidence="8" id="KW-0066">ATP synthesis</keyword>
<dbReference type="GO" id="GO:0015986">
    <property type="term" value="P:proton motive force-driven ATP synthesis"/>
    <property type="evidence" value="ECO:0000318"/>
    <property type="project" value="GO_Central"/>
</dbReference>
<feature type="compositionally biased region" description="Low complexity" evidence="9">
    <location>
        <begin position="71"/>
        <end position="86"/>
    </location>
</feature>
<feature type="compositionally biased region" description="Polar residues" evidence="9">
    <location>
        <begin position="52"/>
        <end position="69"/>
    </location>
</feature>
<evidence type="ECO:0000256" key="2">
    <source>
        <dbReference type="ARBA" id="ARBA00007046"/>
    </source>
</evidence>
<accession>A0A9R0IDX5</accession>
<keyword evidence="7" id="KW-0472">Membrane</keyword>
<evidence type="ECO:0000256" key="4">
    <source>
        <dbReference type="ARBA" id="ARBA00022448"/>
    </source>
</evidence>
<reference evidence="11" key="2">
    <citation type="submission" date="2025-08" db="UniProtKB">
        <authorList>
            <consortium name="RefSeq"/>
        </authorList>
    </citation>
    <scope>IDENTIFICATION</scope>
    <source>
        <tissue evidence="11">Leaf</tissue>
    </source>
</reference>
<dbReference type="InterPro" id="IPR026015">
    <property type="entry name" value="ATP_synth_OSCP/delta_N_sf"/>
</dbReference>
<keyword evidence="6" id="KW-0406">Ion transport</keyword>
<evidence type="ECO:0000256" key="7">
    <source>
        <dbReference type="ARBA" id="ARBA00023136"/>
    </source>
</evidence>
<evidence type="ECO:0000256" key="8">
    <source>
        <dbReference type="ARBA" id="ARBA00023310"/>
    </source>
</evidence>
<keyword evidence="10" id="KW-1185">Reference proteome</keyword>
<keyword evidence="4" id="KW-0813">Transport</keyword>
<gene>
    <name evidence="11" type="primary">LOC110786635</name>
</gene>
<dbReference type="GO" id="GO:0009772">
    <property type="term" value="P:photosynthetic electron transport in photosystem II"/>
    <property type="evidence" value="ECO:0000318"/>
    <property type="project" value="GO_Central"/>
</dbReference>
<dbReference type="Pfam" id="PF00213">
    <property type="entry name" value="OSCP"/>
    <property type="match status" value="1"/>
</dbReference>
<reference evidence="10" key="1">
    <citation type="journal article" date="2021" name="Nat. Commun.">
        <title>Genomic analyses provide insights into spinach domestication and the genetic basis of agronomic traits.</title>
        <authorList>
            <person name="Cai X."/>
            <person name="Sun X."/>
            <person name="Xu C."/>
            <person name="Sun H."/>
            <person name="Wang X."/>
            <person name="Ge C."/>
            <person name="Zhang Z."/>
            <person name="Wang Q."/>
            <person name="Fei Z."/>
            <person name="Jiao C."/>
            <person name="Wang Q."/>
        </authorList>
    </citation>
    <scope>NUCLEOTIDE SEQUENCE [LARGE SCALE GENOMIC DNA]</scope>
    <source>
        <strain evidence="10">cv. Varoflay</strain>
    </source>
</reference>
<evidence type="ECO:0000256" key="1">
    <source>
        <dbReference type="ARBA" id="ARBA00004370"/>
    </source>
</evidence>